<protein>
    <submittedName>
        <fullName evidence="1">Uncharacterized protein</fullName>
    </submittedName>
</protein>
<evidence type="ECO:0000313" key="1">
    <source>
        <dbReference type="EMBL" id="DAF52745.1"/>
    </source>
</evidence>
<name>A0A8S5SP20_9CAUD</name>
<dbReference type="EMBL" id="BK032642">
    <property type="protein sequence ID" value="DAF52745.1"/>
    <property type="molecule type" value="Genomic_DNA"/>
</dbReference>
<proteinExistence type="predicted"/>
<accession>A0A8S5SP20</accession>
<reference evidence="1" key="1">
    <citation type="journal article" date="2021" name="Proc. Natl. Acad. Sci. U.S.A.">
        <title>A Catalog of Tens of Thousands of Viruses from Human Metagenomes Reveals Hidden Associations with Chronic Diseases.</title>
        <authorList>
            <person name="Tisza M.J."/>
            <person name="Buck C.B."/>
        </authorList>
    </citation>
    <scope>NUCLEOTIDE SEQUENCE</scope>
    <source>
        <strain evidence="1">CtqSm5</strain>
    </source>
</reference>
<organism evidence="1">
    <name type="scientific">Siphoviridae sp. ctqSm5</name>
    <dbReference type="NCBI Taxonomy" id="2827949"/>
    <lineage>
        <taxon>Viruses</taxon>
        <taxon>Duplodnaviria</taxon>
        <taxon>Heunggongvirae</taxon>
        <taxon>Uroviricota</taxon>
        <taxon>Caudoviricetes</taxon>
    </lineage>
</organism>
<sequence>MCKVYYMQPKFNLCKKLKNFKSLVYFYQPTSI</sequence>